<feature type="coiled-coil region" evidence="1">
    <location>
        <begin position="90"/>
        <end position="124"/>
    </location>
</feature>
<organism evidence="2 3">
    <name type="scientific">Fonsecaea monophora</name>
    <dbReference type="NCBI Taxonomy" id="254056"/>
    <lineage>
        <taxon>Eukaryota</taxon>
        <taxon>Fungi</taxon>
        <taxon>Dikarya</taxon>
        <taxon>Ascomycota</taxon>
        <taxon>Pezizomycotina</taxon>
        <taxon>Eurotiomycetes</taxon>
        <taxon>Chaetothyriomycetidae</taxon>
        <taxon>Chaetothyriales</taxon>
        <taxon>Herpotrichiellaceae</taxon>
        <taxon>Fonsecaea</taxon>
    </lineage>
</organism>
<proteinExistence type="predicted"/>
<dbReference type="RefSeq" id="XP_022506325.1">
    <property type="nucleotide sequence ID" value="XM_022661351.1"/>
</dbReference>
<reference evidence="2 3" key="1">
    <citation type="submission" date="2016-03" db="EMBL/GenBank/DDBJ databases">
        <title>Draft genome sequence of the Fonsecaea monophora CBS 269.37.</title>
        <authorList>
            <person name="Bombassaro A."/>
            <person name="Vinicius W.A."/>
            <person name="De Hoog S."/>
            <person name="Sun J."/>
            <person name="Souza E.M."/>
            <person name="Raittz R.T."/>
            <person name="Costa F."/>
            <person name="Leao A.C."/>
            <person name="Tadra-Sfeir M.Z."/>
            <person name="Baura V."/>
            <person name="Balsanelli E."/>
            <person name="Pedrosa F.O."/>
            <person name="Moreno L.F."/>
            <person name="Steffens M.B."/>
            <person name="Xi L."/>
            <person name="Bocca A.L."/>
            <person name="Felipe M.S."/>
            <person name="Teixeira M."/>
            <person name="Telles Filho F.Q."/>
            <person name="Azevedo C.M."/>
            <person name="Gomes R."/>
            <person name="Vicente V.A."/>
        </authorList>
    </citation>
    <scope>NUCLEOTIDE SEQUENCE [LARGE SCALE GENOMIC DNA]</scope>
    <source>
        <strain evidence="2 3">CBS 269.37</strain>
    </source>
</reference>
<dbReference type="EMBL" id="LVKK01000161">
    <property type="protein sequence ID" value="OAG34373.1"/>
    <property type="molecule type" value="Genomic_DNA"/>
</dbReference>
<keyword evidence="3" id="KW-1185">Reference proteome</keyword>
<accession>A0A177EQU6</accession>
<gene>
    <name evidence="2" type="ORF">AYO21_11459</name>
</gene>
<comment type="caution">
    <text evidence="2">The sequence shown here is derived from an EMBL/GenBank/DDBJ whole genome shotgun (WGS) entry which is preliminary data.</text>
</comment>
<dbReference type="AlphaFoldDB" id="A0A177EQU6"/>
<keyword evidence="1" id="KW-0175">Coiled coil</keyword>
<dbReference type="Proteomes" id="UP000077002">
    <property type="component" value="Unassembled WGS sequence"/>
</dbReference>
<evidence type="ECO:0000313" key="3">
    <source>
        <dbReference type="Proteomes" id="UP000077002"/>
    </source>
</evidence>
<name>A0A177EQU6_9EURO</name>
<evidence type="ECO:0000256" key="1">
    <source>
        <dbReference type="SAM" id="Coils"/>
    </source>
</evidence>
<evidence type="ECO:0000313" key="2">
    <source>
        <dbReference type="EMBL" id="OAG34373.1"/>
    </source>
</evidence>
<protein>
    <submittedName>
        <fullName evidence="2">Uncharacterized protein</fullName>
    </submittedName>
</protein>
<sequence>MDAFCFAGKTSRHKKLDLAPTKNTNTILPSPIYDHYASLVYYTLQEINTYFTLTTSSDTGRCYFSIPEAPAMSMKALKPEEIVAGINRKVEFLIESLAVEKKEKEALQERFAGLQSELNALQQHHSTSE</sequence>
<dbReference type="GeneID" id="34606553"/>